<dbReference type="Pfam" id="PF00400">
    <property type="entry name" value="WD40"/>
    <property type="match status" value="4"/>
</dbReference>
<feature type="repeat" description="WD" evidence="25">
    <location>
        <begin position="331"/>
        <end position="362"/>
    </location>
</feature>
<feature type="transmembrane region" description="Helical" evidence="26">
    <location>
        <begin position="547"/>
        <end position="568"/>
    </location>
</feature>
<dbReference type="GO" id="GO:0009416">
    <property type="term" value="P:response to light stimulus"/>
    <property type="evidence" value="ECO:0007669"/>
    <property type="project" value="UniProtKB-ARBA"/>
</dbReference>
<evidence type="ECO:0000256" key="14">
    <source>
        <dbReference type="ARBA" id="ARBA00022786"/>
    </source>
</evidence>
<dbReference type="GO" id="GO:0000209">
    <property type="term" value="P:protein polyubiquitination"/>
    <property type="evidence" value="ECO:0007669"/>
    <property type="project" value="TreeGrafter"/>
</dbReference>
<evidence type="ECO:0000256" key="12">
    <source>
        <dbReference type="ARBA" id="ARBA00022737"/>
    </source>
</evidence>
<evidence type="ECO:0000256" key="16">
    <source>
        <dbReference type="ARBA" id="ARBA00022989"/>
    </source>
</evidence>
<keyword evidence="9 25" id="KW-0853">WD repeat</keyword>
<keyword evidence="16 26" id="KW-1133">Transmembrane helix</keyword>
<proteinExistence type="predicted"/>
<dbReference type="GO" id="GO:0009922">
    <property type="term" value="F:fatty acid elongase activity"/>
    <property type="evidence" value="ECO:0007669"/>
    <property type="project" value="UniProtKB-EC"/>
</dbReference>
<evidence type="ECO:0000256" key="8">
    <source>
        <dbReference type="ARBA" id="ARBA00022553"/>
    </source>
</evidence>
<feature type="transmembrane region" description="Helical" evidence="26">
    <location>
        <begin position="459"/>
        <end position="478"/>
    </location>
</feature>
<evidence type="ECO:0000256" key="7">
    <source>
        <dbReference type="ARBA" id="ARBA00022516"/>
    </source>
</evidence>
<dbReference type="PROSITE" id="PS00678">
    <property type="entry name" value="WD_REPEATS_1"/>
    <property type="match status" value="1"/>
</dbReference>
<evidence type="ECO:0000256" key="22">
    <source>
        <dbReference type="ARBA" id="ARBA00054544"/>
    </source>
</evidence>
<comment type="subcellular location">
    <subcellularLocation>
        <location evidence="3">Chromosome</location>
    </subcellularLocation>
    <subcellularLocation>
        <location evidence="2">Membrane</location>
        <topology evidence="2">Multi-pass membrane protein</topology>
    </subcellularLocation>
    <subcellularLocation>
        <location evidence="1">Nucleus matrix</location>
    </subcellularLocation>
</comment>
<evidence type="ECO:0000313" key="27">
    <source>
        <dbReference type="EMBL" id="ROI46656.1"/>
    </source>
</evidence>
<dbReference type="InterPro" id="IPR020472">
    <property type="entry name" value="WD40_PAC1"/>
</dbReference>
<dbReference type="InterPro" id="IPR042238">
    <property type="entry name" value="Rad28/ERCC8/Ckn1/ATCSA-1"/>
</dbReference>
<dbReference type="EMBL" id="RJVU01071502">
    <property type="protein sequence ID" value="ROI46656.1"/>
    <property type="molecule type" value="Genomic_DNA"/>
</dbReference>
<keyword evidence="8" id="KW-0597">Phosphoprotein</keyword>
<dbReference type="Proteomes" id="UP000281406">
    <property type="component" value="Unassembled WGS sequence"/>
</dbReference>
<evidence type="ECO:0000256" key="25">
    <source>
        <dbReference type="PROSITE-ProRule" id="PRU00221"/>
    </source>
</evidence>
<keyword evidence="14" id="KW-0833">Ubl conjugation pathway</keyword>
<comment type="subunit">
    <text evidence="23">Part of the CSA complex (also named DCX(ERCC8) complex), a DCX E3 ubiquitin-protein ligase complex containing ERCC8, RBX1, DDB1 and CUL4A; the CSA complex interacts with RNA polymerase II; upon UV irradiation it interacts with the COP9 signalosome and preferentially with the hyperphosphorylated form of RNA polymerase II. Interacts with ERCC6/CSB (via CIM motif); promoting recruitment to lesion-stalled RNA polymerase II (Pol II). Interacts with KIAA1530/UVSSA. Interacts with a subunit of RNA polymerase II TFIIH.</text>
</comment>
<protein>
    <recommendedName>
        <fullName evidence="24">DNA excision repair protein ERCC-8</fullName>
        <ecNumber evidence="5">2.3.1.199</ecNumber>
    </recommendedName>
</protein>
<dbReference type="InterPro" id="IPR002076">
    <property type="entry name" value="ELO_fam"/>
</dbReference>
<evidence type="ECO:0000256" key="9">
    <source>
        <dbReference type="ARBA" id="ARBA00022574"/>
    </source>
</evidence>
<keyword evidence="7" id="KW-0444">Lipid biosynthesis</keyword>
<dbReference type="PANTHER" id="PTHR46202">
    <property type="entry name" value="DNA EXCISION REPAIR PROTEIN ERCC-8"/>
    <property type="match status" value="1"/>
</dbReference>
<keyword evidence="13" id="KW-0227">DNA damage</keyword>
<keyword evidence="10" id="KW-0808">Transferase</keyword>
<dbReference type="GO" id="GO:0016363">
    <property type="term" value="C:nuclear matrix"/>
    <property type="evidence" value="ECO:0007669"/>
    <property type="project" value="UniProtKB-SubCell"/>
</dbReference>
<evidence type="ECO:0000256" key="15">
    <source>
        <dbReference type="ARBA" id="ARBA00022832"/>
    </source>
</evidence>
<evidence type="ECO:0000256" key="21">
    <source>
        <dbReference type="ARBA" id="ARBA00023242"/>
    </source>
</evidence>
<name>A0A3N0XKD4_ANAGA</name>
<evidence type="ECO:0000256" key="3">
    <source>
        <dbReference type="ARBA" id="ARBA00004286"/>
    </source>
</evidence>
<comment type="caution">
    <text evidence="27">The sequence shown here is derived from an EMBL/GenBank/DDBJ whole genome shotgun (WGS) entry which is preliminary data.</text>
</comment>
<evidence type="ECO:0000256" key="1">
    <source>
        <dbReference type="ARBA" id="ARBA00004109"/>
    </source>
</evidence>
<dbReference type="AlphaFoldDB" id="A0A3N0XKD4"/>
<evidence type="ECO:0000256" key="5">
    <source>
        <dbReference type="ARBA" id="ARBA00012307"/>
    </source>
</evidence>
<feature type="repeat" description="WD" evidence="25">
    <location>
        <begin position="182"/>
        <end position="217"/>
    </location>
</feature>
<comment type="function">
    <text evidence="22">Substrate-recognition component of the CSA complex, a DCX (DDB1-CUL4-X-box) E3 ubiquitin-protein ligase complex, involved in transcription-coupled nucleotide excision repair (TC-NER), a process during which RNA polymerase II-blocking lesions are rapidly removed from the transcribed strand of active genes. Following recruitment to lesion-stalled RNA polymerase II (Pol II), the CSA complex mediates ubiquitination of Pol II subunit POLR2A/RPB1 at 'Lys-1268', a critical TC-NER checkpoint, governing RNA Pol II stability and initiating DNA damage excision by TFIIH recruitment. The CSA complex also promotes the ubiquitination and subsequent proteasomal degradation of ERCC6/CSB in a UV-dependent manner; ERCC6 degradation is essential for the recovery of RNA synthesis after transcription-coupled repair. Also plays a role in DNA double-strand breaks (DSSBs) repair by non-homologous end joining (NHEJ).</text>
</comment>
<dbReference type="GO" id="GO:0000109">
    <property type="term" value="C:nucleotide-excision repair complex"/>
    <property type="evidence" value="ECO:0007669"/>
    <property type="project" value="TreeGrafter"/>
</dbReference>
<feature type="repeat" description="WD" evidence="25">
    <location>
        <begin position="95"/>
        <end position="137"/>
    </location>
</feature>
<evidence type="ECO:0000256" key="11">
    <source>
        <dbReference type="ARBA" id="ARBA00022692"/>
    </source>
</evidence>
<keyword evidence="18 26" id="KW-0472">Membrane</keyword>
<keyword evidence="28" id="KW-1185">Reference proteome</keyword>
<dbReference type="CDD" id="cd00200">
    <property type="entry name" value="WD40"/>
    <property type="match status" value="1"/>
</dbReference>
<dbReference type="Pfam" id="PF01151">
    <property type="entry name" value="ELO"/>
    <property type="match status" value="1"/>
</dbReference>
<organism evidence="27 28">
    <name type="scientific">Anabarilius grahami</name>
    <name type="common">Kanglang fish</name>
    <name type="synonym">Barilius grahami</name>
    <dbReference type="NCBI Taxonomy" id="495550"/>
    <lineage>
        <taxon>Eukaryota</taxon>
        <taxon>Metazoa</taxon>
        <taxon>Chordata</taxon>
        <taxon>Craniata</taxon>
        <taxon>Vertebrata</taxon>
        <taxon>Euteleostomi</taxon>
        <taxon>Actinopterygii</taxon>
        <taxon>Neopterygii</taxon>
        <taxon>Teleostei</taxon>
        <taxon>Ostariophysi</taxon>
        <taxon>Cypriniformes</taxon>
        <taxon>Xenocyprididae</taxon>
        <taxon>Xenocypridinae</taxon>
        <taxon>Xenocypridinae incertae sedis</taxon>
        <taxon>Anabarilius</taxon>
    </lineage>
</organism>
<dbReference type="OrthoDB" id="361494at2759"/>
<dbReference type="InterPro" id="IPR019775">
    <property type="entry name" value="WD40_repeat_CS"/>
</dbReference>
<dbReference type="GO" id="GO:0006283">
    <property type="term" value="P:transcription-coupled nucleotide-excision repair"/>
    <property type="evidence" value="ECO:0007669"/>
    <property type="project" value="InterPro"/>
</dbReference>
<evidence type="ECO:0000256" key="19">
    <source>
        <dbReference type="ARBA" id="ARBA00023160"/>
    </source>
</evidence>
<evidence type="ECO:0000256" key="10">
    <source>
        <dbReference type="ARBA" id="ARBA00022679"/>
    </source>
</evidence>
<dbReference type="GO" id="GO:0031464">
    <property type="term" value="C:Cul4A-RING E3 ubiquitin ligase complex"/>
    <property type="evidence" value="ECO:0007669"/>
    <property type="project" value="TreeGrafter"/>
</dbReference>
<accession>A0A3N0XKD4</accession>
<reference evidence="27 28" key="1">
    <citation type="submission" date="2018-10" db="EMBL/GenBank/DDBJ databases">
        <title>Genome assembly for a Yunnan-Guizhou Plateau 3E fish, Anabarilius grahami (Regan), and its evolutionary and genetic applications.</title>
        <authorList>
            <person name="Jiang W."/>
        </authorList>
    </citation>
    <scope>NUCLEOTIDE SEQUENCE [LARGE SCALE GENOMIC DNA]</scope>
    <source>
        <strain evidence="27">AG-KIZ</strain>
        <tissue evidence="27">Muscle</tissue>
    </source>
</reference>
<dbReference type="EC" id="2.3.1.199" evidence="5"/>
<evidence type="ECO:0000256" key="18">
    <source>
        <dbReference type="ARBA" id="ARBA00023136"/>
    </source>
</evidence>
<comment type="pathway">
    <text evidence="4">Protein modification; protein ubiquitination.</text>
</comment>
<evidence type="ECO:0000256" key="2">
    <source>
        <dbReference type="ARBA" id="ARBA00004141"/>
    </source>
</evidence>
<keyword evidence="19" id="KW-0275">Fatty acid biosynthesis</keyword>
<evidence type="ECO:0000256" key="13">
    <source>
        <dbReference type="ARBA" id="ARBA00022763"/>
    </source>
</evidence>
<evidence type="ECO:0000256" key="17">
    <source>
        <dbReference type="ARBA" id="ARBA00023098"/>
    </source>
</evidence>
<keyword evidence="15" id="KW-0276">Fatty acid metabolism</keyword>
<dbReference type="GO" id="GO:0006633">
    <property type="term" value="P:fatty acid biosynthetic process"/>
    <property type="evidence" value="ECO:0007669"/>
    <property type="project" value="UniProtKB-KW"/>
</dbReference>
<keyword evidence="21" id="KW-0539">Nucleus</keyword>
<keyword evidence="6" id="KW-0158">Chromosome</keyword>
<evidence type="ECO:0000313" key="28">
    <source>
        <dbReference type="Proteomes" id="UP000281406"/>
    </source>
</evidence>
<dbReference type="PROSITE" id="PS50082">
    <property type="entry name" value="WD_REPEATS_2"/>
    <property type="match status" value="4"/>
</dbReference>
<dbReference type="PRINTS" id="PR00320">
    <property type="entry name" value="GPROTEINBRPT"/>
</dbReference>
<evidence type="ECO:0000256" key="6">
    <source>
        <dbReference type="ARBA" id="ARBA00022454"/>
    </source>
</evidence>
<keyword evidence="20" id="KW-0234">DNA repair</keyword>
<evidence type="ECO:0000256" key="23">
    <source>
        <dbReference type="ARBA" id="ARBA00062934"/>
    </source>
</evidence>
<keyword evidence="17" id="KW-0443">Lipid metabolism</keyword>
<sequence>MLSFLYARQSGLDHPVRLRRAESTRRVLSLELNHNRDVDRVHGNGINTLDIEVIDGRYMLSGGSDGVIGIYDLENNSKKLKYSCKVVCTVGRSSQHVHKFSVETVQWYPHDTGMFVSSSFDKTMKVWDTETLKPAEEFQFDGNVYCHHMSPIARKHSLVAVGTKDPKVQLCDLKSGSRIHILQGHRGEILSVRWSPRYEHILATASTDSRVLIWDVRRASGSLFTLDQHNGDKSKASSEAVNTAHNGRANGLCFTADGLHLLTTGTDDRMRLWNSATGENTLVNYGKVVNESRKGLKFTVSRGCSPEFVFVPCGTSVAVYGLQSGELITMLRGHYNNVDCCEFHPDYQELYSGGKDCNILAWVPVLRQPDIEDEATNSKRGQNKSVLVNGERDNFKECVEILTYLNFRLFCHDPRTKDWLLMYSPIPQTVIILFYIYFVMSLGPRIMENRKPFDLKQVLIIYNFSVVAYSLYMCYEFVMSGWGTGYSFGCDLLDPSHSPQAMRMAWTCWLYYSSKFIEMLDTIQFVMVTSHISQYYFMKDCPYPYPIFIYLITLYGIVFLLLFLNFWYHAYTKGKRLPKVLQNITMPQDNNGIHHKKE</sequence>
<dbReference type="InterPro" id="IPR001680">
    <property type="entry name" value="WD40_rpt"/>
</dbReference>
<evidence type="ECO:0000256" key="26">
    <source>
        <dbReference type="SAM" id="Phobius"/>
    </source>
</evidence>
<keyword evidence="11 26" id="KW-0812">Transmembrane</keyword>
<dbReference type="PANTHER" id="PTHR46202:SF1">
    <property type="entry name" value="DNA EXCISION REPAIR PROTEIN ERCC-8"/>
    <property type="match status" value="1"/>
</dbReference>
<dbReference type="Gene3D" id="2.130.10.10">
    <property type="entry name" value="YVTN repeat-like/Quinoprotein amine dehydrogenase"/>
    <property type="match status" value="1"/>
</dbReference>
<feature type="transmembrane region" description="Helical" evidence="26">
    <location>
        <begin position="419"/>
        <end position="438"/>
    </location>
</feature>
<gene>
    <name evidence="27" type="ORF">DPX16_7774</name>
</gene>
<dbReference type="FunFam" id="2.130.10.10:FF:000130">
    <property type="entry name" value="DNA excision repair protein ERCC-8"/>
    <property type="match status" value="1"/>
</dbReference>
<evidence type="ECO:0000256" key="24">
    <source>
        <dbReference type="ARBA" id="ARBA00071995"/>
    </source>
</evidence>
<dbReference type="GO" id="GO:0043161">
    <property type="term" value="P:proteasome-mediated ubiquitin-dependent protein catabolic process"/>
    <property type="evidence" value="ECO:0007669"/>
    <property type="project" value="TreeGrafter"/>
</dbReference>
<dbReference type="SUPFAM" id="SSF50978">
    <property type="entry name" value="WD40 repeat-like"/>
    <property type="match status" value="1"/>
</dbReference>
<dbReference type="PROSITE" id="PS50294">
    <property type="entry name" value="WD_REPEATS_REGION"/>
    <property type="match status" value="4"/>
</dbReference>
<keyword evidence="12" id="KW-0677">Repeat</keyword>
<dbReference type="InterPro" id="IPR015943">
    <property type="entry name" value="WD40/YVTN_repeat-like_dom_sf"/>
</dbReference>
<dbReference type="GO" id="GO:0005694">
    <property type="term" value="C:chromosome"/>
    <property type="evidence" value="ECO:0007669"/>
    <property type="project" value="UniProtKB-SubCell"/>
</dbReference>
<evidence type="ECO:0000256" key="20">
    <source>
        <dbReference type="ARBA" id="ARBA00023204"/>
    </source>
</evidence>
<evidence type="ECO:0000256" key="4">
    <source>
        <dbReference type="ARBA" id="ARBA00004906"/>
    </source>
</evidence>
<dbReference type="SMART" id="SM00320">
    <property type="entry name" value="WD40"/>
    <property type="match status" value="5"/>
</dbReference>
<feature type="repeat" description="WD" evidence="25">
    <location>
        <begin position="242"/>
        <end position="283"/>
    </location>
</feature>
<dbReference type="InterPro" id="IPR036322">
    <property type="entry name" value="WD40_repeat_dom_sf"/>
</dbReference>
<dbReference type="GO" id="GO:0016020">
    <property type="term" value="C:membrane"/>
    <property type="evidence" value="ECO:0007669"/>
    <property type="project" value="UniProtKB-SubCell"/>
</dbReference>